<organism evidence="2">
    <name type="scientific">Myoviridae sp. ctHaT25</name>
    <dbReference type="NCBI Taxonomy" id="2826635"/>
    <lineage>
        <taxon>Viruses</taxon>
        <taxon>Duplodnaviria</taxon>
        <taxon>Heunggongvirae</taxon>
        <taxon>Uroviricota</taxon>
        <taxon>Caudoviricetes</taxon>
    </lineage>
</organism>
<feature type="domain" description="Bacteriophage T5 Orf172 DNA-binding" evidence="1">
    <location>
        <begin position="15"/>
        <end position="101"/>
    </location>
</feature>
<name>A0A8S5N916_9CAUD</name>
<protein>
    <recommendedName>
        <fullName evidence="1">Bacteriophage T5 Orf172 DNA-binding domain-containing protein</fullName>
    </recommendedName>
</protein>
<evidence type="ECO:0000259" key="1">
    <source>
        <dbReference type="SMART" id="SM00974"/>
    </source>
</evidence>
<dbReference type="InterPro" id="IPR018306">
    <property type="entry name" value="Phage_T5_Orf172_DNA-bd"/>
</dbReference>
<dbReference type="Pfam" id="PF10544">
    <property type="entry name" value="T5orf172"/>
    <property type="match status" value="1"/>
</dbReference>
<proteinExistence type="predicted"/>
<sequence>MRKKTSGTIYILTNPSFPEWVKVGFTTNLPQRLKTLNNSTMVPFSFRLFATYDVPCAVADKKFHDLLGEFERSQEEINGKTRRREFFKASPEAIFQKLQSFAEIHGTEKRLHRYNERKPSKQARIDLFSIGLNPGDLLNYIPDKRIKVKVVDNRHIEYKGEITSLTAVAKQLLNRSRGVRGPQYWMFNGTPLLEMEKKS</sequence>
<evidence type="ECO:0000313" key="2">
    <source>
        <dbReference type="EMBL" id="DAD91161.1"/>
    </source>
</evidence>
<accession>A0A8S5N916</accession>
<dbReference type="SMART" id="SM00974">
    <property type="entry name" value="T5orf172"/>
    <property type="match status" value="1"/>
</dbReference>
<dbReference type="EMBL" id="BK015105">
    <property type="protein sequence ID" value="DAD91161.1"/>
    <property type="molecule type" value="Genomic_DNA"/>
</dbReference>
<reference evidence="2" key="1">
    <citation type="journal article" date="2021" name="Proc. Natl. Acad. Sci. U.S.A.">
        <title>A Catalog of Tens of Thousands of Viruses from Human Metagenomes Reveals Hidden Associations with Chronic Diseases.</title>
        <authorList>
            <person name="Tisza M.J."/>
            <person name="Buck C.B."/>
        </authorList>
    </citation>
    <scope>NUCLEOTIDE SEQUENCE</scope>
    <source>
        <strain evidence="2">CtHaT25</strain>
    </source>
</reference>